<dbReference type="PANTHER" id="PTHR34590:SF6">
    <property type="entry name" value="RECEPTOR-LIKE KINASE"/>
    <property type="match status" value="1"/>
</dbReference>
<evidence type="ECO:0000259" key="2">
    <source>
        <dbReference type="Pfam" id="PF11721"/>
    </source>
</evidence>
<dbReference type="GO" id="GO:0004714">
    <property type="term" value="F:transmembrane receptor protein tyrosine kinase activity"/>
    <property type="evidence" value="ECO:0007669"/>
    <property type="project" value="InterPro"/>
</dbReference>
<dbReference type="InterPro" id="IPR021720">
    <property type="entry name" value="Malectin_dom"/>
</dbReference>
<sequence>MKVPAMEVMGLIFLVTISVFVRTGEAETKSFLINCGTNSSANVDGRKWVGDFAPDNNLTLSSVGIEAASTVAFSGDSIFASLYKTARIFTDSLNYTFRANQGNYFLRLHFHPFSFQNYNVNDSSFDVMANGLKLVSEFNVPGEISHKNSISQSSESNSSSLPLVKEYFLAIDLDVIVIEFNPTKGSFGFVNAIELVPVVNTLFVDTVSRVGGNGANSFLNVSKRGIRNHV</sequence>
<feature type="domain" description="Malectin" evidence="2">
    <location>
        <begin position="31"/>
        <end position="152"/>
    </location>
</feature>
<evidence type="ECO:0000256" key="1">
    <source>
        <dbReference type="SAM" id="SignalP"/>
    </source>
</evidence>
<dbReference type="PANTHER" id="PTHR34590">
    <property type="entry name" value="OS03G0124300 PROTEIN-RELATED"/>
    <property type="match status" value="1"/>
</dbReference>
<organism evidence="3 4">
    <name type="scientific">Liquidambar formosana</name>
    <name type="common">Formosan gum</name>
    <dbReference type="NCBI Taxonomy" id="63359"/>
    <lineage>
        <taxon>Eukaryota</taxon>
        <taxon>Viridiplantae</taxon>
        <taxon>Streptophyta</taxon>
        <taxon>Embryophyta</taxon>
        <taxon>Tracheophyta</taxon>
        <taxon>Spermatophyta</taxon>
        <taxon>Magnoliopsida</taxon>
        <taxon>eudicotyledons</taxon>
        <taxon>Gunneridae</taxon>
        <taxon>Pentapetalae</taxon>
        <taxon>Saxifragales</taxon>
        <taxon>Altingiaceae</taxon>
        <taxon>Liquidambar</taxon>
    </lineage>
</organism>
<accession>A0AAP0R3R0</accession>
<dbReference type="EMBL" id="JBBPBK010000016">
    <property type="protein sequence ID" value="KAK9267375.1"/>
    <property type="molecule type" value="Genomic_DNA"/>
</dbReference>
<dbReference type="InterPro" id="IPR045272">
    <property type="entry name" value="ANXUR1/2-like"/>
</dbReference>
<evidence type="ECO:0000313" key="3">
    <source>
        <dbReference type="EMBL" id="KAK9267375.1"/>
    </source>
</evidence>
<protein>
    <recommendedName>
        <fullName evidence="2">Malectin domain-containing protein</fullName>
    </recommendedName>
</protein>
<dbReference type="FunFam" id="2.60.120.430:FF:000012">
    <property type="entry name" value="Putative receptor-like protein kinase"/>
    <property type="match status" value="1"/>
</dbReference>
<dbReference type="AlphaFoldDB" id="A0AAP0R3R0"/>
<gene>
    <name evidence="3" type="ORF">L1049_009800</name>
</gene>
<feature type="signal peptide" evidence="1">
    <location>
        <begin position="1"/>
        <end position="26"/>
    </location>
</feature>
<keyword evidence="4" id="KW-1185">Reference proteome</keyword>
<evidence type="ECO:0000313" key="4">
    <source>
        <dbReference type="Proteomes" id="UP001415857"/>
    </source>
</evidence>
<dbReference type="Proteomes" id="UP001415857">
    <property type="component" value="Unassembled WGS sequence"/>
</dbReference>
<comment type="caution">
    <text evidence="3">The sequence shown here is derived from an EMBL/GenBank/DDBJ whole genome shotgun (WGS) entry which is preliminary data.</text>
</comment>
<dbReference type="Pfam" id="PF11721">
    <property type="entry name" value="Malectin"/>
    <property type="match status" value="1"/>
</dbReference>
<dbReference type="Gene3D" id="2.60.120.430">
    <property type="entry name" value="Galactose-binding lectin"/>
    <property type="match status" value="1"/>
</dbReference>
<name>A0AAP0R3R0_LIQFO</name>
<feature type="chain" id="PRO_5042822227" description="Malectin domain-containing protein" evidence="1">
    <location>
        <begin position="27"/>
        <end position="230"/>
    </location>
</feature>
<proteinExistence type="predicted"/>
<reference evidence="3 4" key="1">
    <citation type="journal article" date="2024" name="Plant J.">
        <title>Genome sequences and population genomics reveal climatic adaptation and genomic divergence between two closely related sweetgum species.</title>
        <authorList>
            <person name="Xu W.Q."/>
            <person name="Ren C.Q."/>
            <person name="Zhang X.Y."/>
            <person name="Comes H.P."/>
            <person name="Liu X.H."/>
            <person name="Li Y.G."/>
            <person name="Kettle C.J."/>
            <person name="Jalonen R."/>
            <person name="Gaisberger H."/>
            <person name="Ma Y.Z."/>
            <person name="Qiu Y.X."/>
        </authorList>
    </citation>
    <scope>NUCLEOTIDE SEQUENCE [LARGE SCALE GENOMIC DNA]</scope>
    <source>
        <strain evidence="3">Hangzhou</strain>
    </source>
</reference>
<keyword evidence="1" id="KW-0732">Signal</keyword>